<gene>
    <name evidence="2" type="ORF">AS888_05765</name>
</gene>
<feature type="domain" description="Aminoglycoside phosphotransferase" evidence="1">
    <location>
        <begin position="42"/>
        <end position="275"/>
    </location>
</feature>
<dbReference type="InterPro" id="IPR011009">
    <property type="entry name" value="Kinase-like_dom_sf"/>
</dbReference>
<dbReference type="Proteomes" id="UP000064189">
    <property type="component" value="Unassembled WGS sequence"/>
</dbReference>
<evidence type="ECO:0000313" key="3">
    <source>
        <dbReference type="Proteomes" id="UP000064189"/>
    </source>
</evidence>
<dbReference type="EMBL" id="LNNH01000010">
    <property type="protein sequence ID" value="KWW21983.1"/>
    <property type="molecule type" value="Genomic_DNA"/>
</dbReference>
<keyword evidence="2" id="KW-0808">Transferase</keyword>
<evidence type="ECO:0000259" key="1">
    <source>
        <dbReference type="Pfam" id="PF01636"/>
    </source>
</evidence>
<protein>
    <submittedName>
        <fullName evidence="2">Phosphotransferase</fullName>
    </submittedName>
</protein>
<keyword evidence="3" id="KW-1185">Reference proteome</keyword>
<dbReference type="InterPro" id="IPR002575">
    <property type="entry name" value="Aminoglycoside_PTrfase"/>
</dbReference>
<dbReference type="GO" id="GO:0016740">
    <property type="term" value="F:transferase activity"/>
    <property type="evidence" value="ECO:0007669"/>
    <property type="project" value="UniProtKB-KW"/>
</dbReference>
<evidence type="ECO:0000313" key="2">
    <source>
        <dbReference type="EMBL" id="KWW21983.1"/>
    </source>
</evidence>
<dbReference type="SUPFAM" id="SSF56112">
    <property type="entry name" value="Protein kinase-like (PK-like)"/>
    <property type="match status" value="1"/>
</dbReference>
<dbReference type="AlphaFoldDB" id="A0A109N215"/>
<dbReference type="RefSeq" id="WP_061140982.1">
    <property type="nucleotide sequence ID" value="NZ_LNNH01000010.1"/>
</dbReference>
<organism evidence="2 3">
    <name type="scientific">Peribacillus simplex</name>
    <dbReference type="NCBI Taxonomy" id="1478"/>
    <lineage>
        <taxon>Bacteria</taxon>
        <taxon>Bacillati</taxon>
        <taxon>Bacillota</taxon>
        <taxon>Bacilli</taxon>
        <taxon>Bacillales</taxon>
        <taxon>Bacillaceae</taxon>
        <taxon>Peribacillus</taxon>
    </lineage>
</organism>
<reference evidence="2 3" key="1">
    <citation type="submission" date="2015-11" db="EMBL/GenBank/DDBJ databases">
        <title>Genome Sequence of Bacillus simplex strain VanAntwerpen2.</title>
        <authorList>
            <person name="Couger M.B."/>
        </authorList>
    </citation>
    <scope>NUCLEOTIDE SEQUENCE [LARGE SCALE GENOMIC DNA]</scope>
    <source>
        <strain evidence="2 3">VanAntwerpen02</strain>
    </source>
</reference>
<name>A0A109N215_9BACI</name>
<comment type="caution">
    <text evidence="2">The sequence shown here is derived from an EMBL/GenBank/DDBJ whole genome shotgun (WGS) entry which is preliminary data.</text>
</comment>
<accession>A0A109N215</accession>
<dbReference type="PANTHER" id="PTHR21310:SF15">
    <property type="entry name" value="AMINOGLYCOSIDE PHOSPHOTRANSFERASE DOMAIN-CONTAINING PROTEIN"/>
    <property type="match status" value="1"/>
</dbReference>
<proteinExistence type="predicted"/>
<dbReference type="Gene3D" id="3.90.1200.10">
    <property type="match status" value="1"/>
</dbReference>
<dbReference type="PANTHER" id="PTHR21310">
    <property type="entry name" value="AMINOGLYCOSIDE PHOSPHOTRANSFERASE-RELATED-RELATED"/>
    <property type="match status" value="1"/>
</dbReference>
<dbReference type="InterPro" id="IPR051678">
    <property type="entry name" value="AGP_Transferase"/>
</dbReference>
<sequence>MTADIIFSSNKLGIIYNSQLQSMLDKFNLGKLISSQITEIGAMGQTMFVSSTKGDFVFKGNPLYPGQLVEEKFFVENLHKRTNVAVPIPYIIDDSEQIFGWSYSLMPRLQGEHLKANLNLDESYKIAELIAKTLYTFHTWKVNEFGELNTKKFDIIPFKDNYTQWLFNRIKFWLEDAKKYSEITEKDFEWVETLLVESKEAFDNFSSPTFVMGDFKPGNFLIYMGDSGWEISGVFDFTNSYFADPISDLIKMITYYLDNNDRKIAKHLVNVYCRELEEKDDLKKRIKVHMLHQRVLDWGCAKAMNKVTWDNELPFSKWVEVYTDSVSSLLE</sequence>
<dbReference type="Pfam" id="PF01636">
    <property type="entry name" value="APH"/>
    <property type="match status" value="1"/>
</dbReference>